<evidence type="ECO:0000259" key="12">
    <source>
        <dbReference type="PROSITE" id="PS50003"/>
    </source>
</evidence>
<dbReference type="Gene3D" id="1.20.900.10">
    <property type="entry name" value="Dbl homology (DH) domain"/>
    <property type="match status" value="1"/>
</dbReference>
<dbReference type="CDD" id="cd13236">
    <property type="entry name" value="PH2_FGD1-4"/>
    <property type="match status" value="1"/>
</dbReference>
<keyword evidence="6" id="KW-0677">Repeat</keyword>
<dbReference type="SMART" id="SM00233">
    <property type="entry name" value="PH"/>
    <property type="match status" value="2"/>
</dbReference>
<evidence type="ECO:0000256" key="6">
    <source>
        <dbReference type="ARBA" id="ARBA00022737"/>
    </source>
</evidence>
<evidence type="ECO:0000256" key="7">
    <source>
        <dbReference type="ARBA" id="ARBA00022771"/>
    </source>
</evidence>
<feature type="domain" description="PH" evidence="12">
    <location>
        <begin position="382"/>
        <end position="482"/>
    </location>
</feature>
<name>A0AAV7QHH8_PLEWA</name>
<evidence type="ECO:0000256" key="11">
    <source>
        <dbReference type="SAM" id="MobiDB-lite"/>
    </source>
</evidence>
<dbReference type="InterPro" id="IPR011993">
    <property type="entry name" value="PH-like_dom_sf"/>
</dbReference>
<organism evidence="15 16">
    <name type="scientific">Pleurodeles waltl</name>
    <name type="common">Iberian ribbed newt</name>
    <dbReference type="NCBI Taxonomy" id="8319"/>
    <lineage>
        <taxon>Eukaryota</taxon>
        <taxon>Metazoa</taxon>
        <taxon>Chordata</taxon>
        <taxon>Craniata</taxon>
        <taxon>Vertebrata</taxon>
        <taxon>Euteleostomi</taxon>
        <taxon>Amphibia</taxon>
        <taxon>Batrachia</taxon>
        <taxon>Caudata</taxon>
        <taxon>Salamandroidea</taxon>
        <taxon>Salamandridae</taxon>
        <taxon>Pleurodelinae</taxon>
        <taxon>Pleurodeles</taxon>
    </lineage>
</organism>
<dbReference type="Pfam" id="PF22697">
    <property type="entry name" value="SOS1_NGEF_PH"/>
    <property type="match status" value="1"/>
</dbReference>
<keyword evidence="5" id="KW-0479">Metal-binding</keyword>
<dbReference type="FunFam" id="3.30.40.10:FF:000061">
    <property type="entry name" value="FYVE, RhoGEF and PH domain containing 1"/>
    <property type="match status" value="1"/>
</dbReference>
<dbReference type="PROSITE" id="PS50010">
    <property type="entry name" value="DH_2"/>
    <property type="match status" value="1"/>
</dbReference>
<evidence type="ECO:0000256" key="3">
    <source>
        <dbReference type="ARBA" id="ARBA00022553"/>
    </source>
</evidence>
<comment type="subcellular location">
    <subcellularLocation>
        <location evidence="1">Cytoplasm</location>
        <location evidence="1">Cytoskeleton</location>
    </subcellularLocation>
</comment>
<keyword evidence="8" id="KW-0862">Zinc</keyword>
<dbReference type="Pfam" id="PF01363">
    <property type="entry name" value="FYVE"/>
    <property type="match status" value="1"/>
</dbReference>
<feature type="domain" description="FYVE-type" evidence="14">
    <location>
        <begin position="515"/>
        <end position="575"/>
    </location>
</feature>
<dbReference type="CDD" id="cd15741">
    <property type="entry name" value="FYVE_FGD1_2_4"/>
    <property type="match status" value="1"/>
</dbReference>
<dbReference type="AlphaFoldDB" id="A0AAV7QHH8"/>
<dbReference type="InterPro" id="IPR011011">
    <property type="entry name" value="Znf_FYVE_PHD"/>
</dbReference>
<dbReference type="GO" id="GO:0005085">
    <property type="term" value="F:guanyl-nucleotide exchange factor activity"/>
    <property type="evidence" value="ECO:0007669"/>
    <property type="project" value="UniProtKB-KW"/>
</dbReference>
<evidence type="ECO:0008006" key="17">
    <source>
        <dbReference type="Google" id="ProtNLM"/>
    </source>
</evidence>
<keyword evidence="2" id="KW-0963">Cytoplasm</keyword>
<evidence type="ECO:0000313" key="15">
    <source>
        <dbReference type="EMBL" id="KAJ1138937.1"/>
    </source>
</evidence>
<evidence type="ECO:0000256" key="4">
    <source>
        <dbReference type="ARBA" id="ARBA00022658"/>
    </source>
</evidence>
<evidence type="ECO:0000256" key="9">
    <source>
        <dbReference type="ARBA" id="ARBA00023212"/>
    </source>
</evidence>
<proteinExistence type="predicted"/>
<dbReference type="Pfam" id="PF00621">
    <property type="entry name" value="RhoGEF"/>
    <property type="match status" value="1"/>
</dbReference>
<keyword evidence="16" id="KW-1185">Reference proteome</keyword>
<dbReference type="InterPro" id="IPR013083">
    <property type="entry name" value="Znf_RING/FYVE/PHD"/>
</dbReference>
<dbReference type="Gene3D" id="2.30.29.30">
    <property type="entry name" value="Pleckstrin-homology domain (PH domain)/Phosphotyrosine-binding domain (PTB)"/>
    <property type="match status" value="2"/>
</dbReference>
<dbReference type="InterPro" id="IPR001849">
    <property type="entry name" value="PH_domain"/>
</dbReference>
<evidence type="ECO:0000256" key="1">
    <source>
        <dbReference type="ARBA" id="ARBA00004245"/>
    </source>
</evidence>
<evidence type="ECO:0000256" key="5">
    <source>
        <dbReference type="ARBA" id="ARBA00022723"/>
    </source>
</evidence>
<dbReference type="PROSITE" id="PS50003">
    <property type="entry name" value="PH_DOMAIN"/>
    <property type="match status" value="2"/>
</dbReference>
<dbReference type="PROSITE" id="PS50178">
    <property type="entry name" value="ZF_FYVE"/>
    <property type="match status" value="1"/>
</dbReference>
<evidence type="ECO:0000313" key="16">
    <source>
        <dbReference type="Proteomes" id="UP001066276"/>
    </source>
</evidence>
<dbReference type="InterPro" id="IPR000219">
    <property type="entry name" value="DH_dom"/>
</dbReference>
<dbReference type="InterPro" id="IPR000306">
    <property type="entry name" value="Znf_FYVE"/>
</dbReference>
<protein>
    <recommendedName>
        <fullName evidence="17">FYVE, RhoGEF and PH domain-containing protein 2</fullName>
    </recommendedName>
</protein>
<feature type="domain" description="PH" evidence="12">
    <location>
        <begin position="601"/>
        <end position="698"/>
    </location>
</feature>
<dbReference type="InterPro" id="IPR051092">
    <property type="entry name" value="FYVE_RhoGEF_PH"/>
</dbReference>
<evidence type="ECO:0000256" key="2">
    <source>
        <dbReference type="ARBA" id="ARBA00022490"/>
    </source>
</evidence>
<keyword evidence="3" id="KW-0597">Phosphoprotein</keyword>
<dbReference type="Gene3D" id="3.30.40.10">
    <property type="entry name" value="Zinc/RING finger domain, C3HC4 (zinc finger)"/>
    <property type="match status" value="1"/>
</dbReference>
<evidence type="ECO:0000256" key="10">
    <source>
        <dbReference type="PROSITE-ProRule" id="PRU00091"/>
    </source>
</evidence>
<keyword evidence="4" id="KW-0344">Guanine-nucleotide releasing factor</keyword>
<comment type="caution">
    <text evidence="15">The sequence shown here is derived from an EMBL/GenBank/DDBJ whole genome shotgun (WGS) entry which is preliminary data.</text>
</comment>
<dbReference type="InterPro" id="IPR035899">
    <property type="entry name" value="DBL_dom_sf"/>
</dbReference>
<feature type="compositionally biased region" description="Low complexity" evidence="11">
    <location>
        <begin position="56"/>
        <end position="75"/>
    </location>
</feature>
<dbReference type="EMBL" id="JANPWB010000010">
    <property type="protein sequence ID" value="KAJ1138937.1"/>
    <property type="molecule type" value="Genomic_DNA"/>
</dbReference>
<dbReference type="GO" id="GO:0005737">
    <property type="term" value="C:cytoplasm"/>
    <property type="evidence" value="ECO:0007669"/>
    <property type="project" value="TreeGrafter"/>
</dbReference>
<gene>
    <name evidence="15" type="ORF">NDU88_005316</name>
</gene>
<keyword evidence="9" id="KW-0206">Cytoskeleton</keyword>
<dbReference type="Proteomes" id="UP001066276">
    <property type="component" value="Chromosome 6"/>
</dbReference>
<evidence type="ECO:0000259" key="13">
    <source>
        <dbReference type="PROSITE" id="PS50010"/>
    </source>
</evidence>
<dbReference type="InterPro" id="IPR055251">
    <property type="entry name" value="SOS1_NGEF_PH"/>
</dbReference>
<dbReference type="GO" id="GO:0008270">
    <property type="term" value="F:zinc ion binding"/>
    <property type="evidence" value="ECO:0007669"/>
    <property type="project" value="UniProtKB-KW"/>
</dbReference>
<dbReference type="PANTHER" id="PTHR12673:SF82">
    <property type="entry name" value="FYVE, RHOGEF AND PH DOMAIN-CONTAINING PROTEIN 2"/>
    <property type="match status" value="1"/>
</dbReference>
<feature type="region of interest" description="Disordered" evidence="11">
    <location>
        <begin position="20"/>
        <end position="128"/>
    </location>
</feature>
<dbReference type="CDD" id="cd00160">
    <property type="entry name" value="RhoGEF"/>
    <property type="match status" value="1"/>
</dbReference>
<dbReference type="SMART" id="SM00064">
    <property type="entry name" value="FYVE"/>
    <property type="match status" value="1"/>
</dbReference>
<dbReference type="GO" id="GO:0046847">
    <property type="term" value="P:filopodium assembly"/>
    <property type="evidence" value="ECO:0007669"/>
    <property type="project" value="TreeGrafter"/>
</dbReference>
<sequence>MEGGTMSKKTVLQITAQFEEESVRPTCEESDVISLNRRANGKAGRSPGSESVSGNPLFLKPLKNLLPTKQPLQPQHSANPWRKNKSRVEEEAAQRAAAAPSSENPQPGSEINGVHNAEEQPPQQTPPLRRSLTYLSALQAHMMNLPWRLQGPDQITGEHGIQDPEEKKIVSELLETERAYVSRLHLLDQVYFSELLTEAQTKKTFPEDVVKLIFSNIASIHQFHELFFLPEIEQRLGGWVFNPRIGDIIQKLAPFLKMYTVYIKNFDKAMKLINLWREKCQPFQDIIMDIEKREVSASLSLCHHMLEPVQRIPRYELLLKEYLHKLPPQSQDRADTEKALELISSAAKHSNAAIAEMDRLRRLWEVYKRLGIEEEFVDPSNELIKEGAVQKISLRRSSSTTERYLFLFNNMLLYCMPKVIQVGAEYQVRLKIDVNGMKVKELKDAEFPHAFLISGKQRTLELQARSPEEADSWIQACQDAINQNRKRNESFKPGIQVTEGKLEELGRRAPQWIRDNLVTLCMRCKEPFHPIMRRRHHCRACGYVVCAKCSDYKAELMYDPQRLNRVCLACFTFLTGGLVSSEHDERKPGILEKESAEVSGRSLVCSFLQLLDKGGKAGLRSWCVIPKDEPLILYMFAAPQDVKAHTSIPLLGYMVKDVSADDSRHLFQLAQSGQLYTFLAESEELKQSWLSVLTLVVTGNIFMAGDEDDSPDETD</sequence>
<keyword evidence="7 10" id="KW-0863">Zinc-finger</keyword>
<dbReference type="SMART" id="SM00325">
    <property type="entry name" value="RhoGEF"/>
    <property type="match status" value="1"/>
</dbReference>
<accession>A0AAV7QHH8</accession>
<feature type="domain" description="DH" evidence="13">
    <location>
        <begin position="165"/>
        <end position="353"/>
    </location>
</feature>
<reference evidence="15" key="1">
    <citation type="journal article" date="2022" name="bioRxiv">
        <title>Sequencing and chromosome-scale assembly of the giantPleurodeles waltlgenome.</title>
        <authorList>
            <person name="Brown T."/>
            <person name="Elewa A."/>
            <person name="Iarovenko S."/>
            <person name="Subramanian E."/>
            <person name="Araus A.J."/>
            <person name="Petzold A."/>
            <person name="Susuki M."/>
            <person name="Suzuki K.-i.T."/>
            <person name="Hayashi T."/>
            <person name="Toyoda A."/>
            <person name="Oliveira C."/>
            <person name="Osipova E."/>
            <person name="Leigh N.D."/>
            <person name="Simon A."/>
            <person name="Yun M.H."/>
        </authorList>
    </citation>
    <scope>NUCLEOTIDE SEQUENCE</scope>
    <source>
        <strain evidence="15">20211129_DDA</strain>
        <tissue evidence="15">Liver</tissue>
    </source>
</reference>
<dbReference type="InterPro" id="IPR035941">
    <property type="entry name" value="FGD1-4_PH2"/>
</dbReference>
<dbReference type="Pfam" id="PF00169">
    <property type="entry name" value="PH"/>
    <property type="match status" value="1"/>
</dbReference>
<dbReference type="GO" id="GO:0007010">
    <property type="term" value="P:cytoskeleton organization"/>
    <property type="evidence" value="ECO:0007669"/>
    <property type="project" value="TreeGrafter"/>
</dbReference>
<dbReference type="InterPro" id="IPR017455">
    <property type="entry name" value="Znf_FYVE-rel"/>
</dbReference>
<dbReference type="SUPFAM" id="SSF50729">
    <property type="entry name" value="PH domain-like"/>
    <property type="match status" value="2"/>
</dbReference>
<dbReference type="SUPFAM" id="SSF57903">
    <property type="entry name" value="FYVE/PHD zinc finger"/>
    <property type="match status" value="1"/>
</dbReference>
<dbReference type="PANTHER" id="PTHR12673">
    <property type="entry name" value="FACIOGENITAL DYSPLASIA PROTEIN"/>
    <property type="match status" value="1"/>
</dbReference>
<dbReference type="SUPFAM" id="SSF48065">
    <property type="entry name" value="DBL homology domain (DH-domain)"/>
    <property type="match status" value="1"/>
</dbReference>
<evidence type="ECO:0000256" key="8">
    <source>
        <dbReference type="ARBA" id="ARBA00022833"/>
    </source>
</evidence>
<evidence type="ECO:0000259" key="14">
    <source>
        <dbReference type="PROSITE" id="PS50178"/>
    </source>
</evidence>
<dbReference type="GO" id="GO:0005856">
    <property type="term" value="C:cytoskeleton"/>
    <property type="evidence" value="ECO:0007669"/>
    <property type="project" value="UniProtKB-SubCell"/>
</dbReference>